<feature type="compositionally biased region" description="Polar residues" evidence="1">
    <location>
        <begin position="57"/>
        <end position="68"/>
    </location>
</feature>
<feature type="region of interest" description="Disordered" evidence="1">
    <location>
        <begin position="29"/>
        <end position="83"/>
    </location>
</feature>
<reference evidence="3 4" key="1">
    <citation type="submission" date="2014-12" db="EMBL/GenBank/DDBJ databases">
        <title>Genome assembly of Enhygromyxa salina DSM 15201.</title>
        <authorList>
            <person name="Sharma G."/>
            <person name="Subramanian S."/>
        </authorList>
    </citation>
    <scope>NUCLEOTIDE SEQUENCE [LARGE SCALE GENOMIC DNA]</scope>
    <source>
        <strain evidence="3 4">DSM 15201</strain>
    </source>
</reference>
<dbReference type="EMBL" id="JMCC02000011">
    <property type="protein sequence ID" value="KIG18460.1"/>
    <property type="molecule type" value="Genomic_DNA"/>
</dbReference>
<feature type="chain" id="PRO_5002147318" evidence="2">
    <location>
        <begin position="20"/>
        <end position="293"/>
    </location>
</feature>
<protein>
    <submittedName>
        <fullName evidence="3">Uncharacterized protein</fullName>
    </submittedName>
</protein>
<gene>
    <name evidence="3" type="ORF">DB30_00745</name>
</gene>
<accession>A0A0C2DAA0</accession>
<sequence>MTKLAPLWILLPLLPTAIACGPAGIAADAGADAGSTSDSTLESSSTTADATSTSETQAPSTEDGTETSGFVPPNDDSMIEPCDTFAQDCPDGEKCVPYSPHGSGWDAHKCVPIMGDQAPGEPCISHGIVEATDDCDGTSFCWDVQDVDGQPVGTCAAFCTGSPDDPQCPPGSSCLISGDSTISLCIFGCDPTLQDCDVGQACYWTNNGFNCMFTTDDAPAGQPCNFVNDCAAGLGCTSADALPACEAGACCTPFCDIDLGDAQCDAVPGTSCVPFFEADPIPGLEHVGVCISP</sequence>
<organism evidence="3 4">
    <name type="scientific">Enhygromyxa salina</name>
    <dbReference type="NCBI Taxonomy" id="215803"/>
    <lineage>
        <taxon>Bacteria</taxon>
        <taxon>Pseudomonadati</taxon>
        <taxon>Myxococcota</taxon>
        <taxon>Polyangia</taxon>
        <taxon>Nannocystales</taxon>
        <taxon>Nannocystaceae</taxon>
        <taxon>Enhygromyxa</taxon>
    </lineage>
</organism>
<dbReference type="AlphaFoldDB" id="A0A0C2DAA0"/>
<dbReference type="RefSeq" id="WP_052547076.1">
    <property type="nucleotide sequence ID" value="NZ_JMCC02000011.1"/>
</dbReference>
<evidence type="ECO:0000313" key="3">
    <source>
        <dbReference type="EMBL" id="KIG18460.1"/>
    </source>
</evidence>
<keyword evidence="2" id="KW-0732">Signal</keyword>
<dbReference type="PROSITE" id="PS51257">
    <property type="entry name" value="PROKAR_LIPOPROTEIN"/>
    <property type="match status" value="1"/>
</dbReference>
<dbReference type="Proteomes" id="UP000031599">
    <property type="component" value="Unassembled WGS sequence"/>
</dbReference>
<proteinExistence type="predicted"/>
<feature type="signal peptide" evidence="2">
    <location>
        <begin position="1"/>
        <end position="19"/>
    </location>
</feature>
<evidence type="ECO:0000256" key="2">
    <source>
        <dbReference type="SAM" id="SignalP"/>
    </source>
</evidence>
<evidence type="ECO:0000313" key="4">
    <source>
        <dbReference type="Proteomes" id="UP000031599"/>
    </source>
</evidence>
<name>A0A0C2DAA0_9BACT</name>
<comment type="caution">
    <text evidence="3">The sequence shown here is derived from an EMBL/GenBank/DDBJ whole genome shotgun (WGS) entry which is preliminary data.</text>
</comment>
<evidence type="ECO:0000256" key="1">
    <source>
        <dbReference type="SAM" id="MobiDB-lite"/>
    </source>
</evidence>
<feature type="compositionally biased region" description="Low complexity" evidence="1">
    <location>
        <begin position="29"/>
        <end position="56"/>
    </location>
</feature>